<dbReference type="FunFam" id="3.40.50.10490:FF:000001">
    <property type="entry name" value="Glutamine--fructose-6-phosphate aminotransferase [isomerizing]"/>
    <property type="match status" value="1"/>
</dbReference>
<evidence type="ECO:0000259" key="12">
    <source>
        <dbReference type="PROSITE" id="PS51464"/>
    </source>
</evidence>
<dbReference type="GO" id="GO:0006047">
    <property type="term" value="P:UDP-N-acetylglucosamine metabolic process"/>
    <property type="evidence" value="ECO:0007669"/>
    <property type="project" value="TreeGrafter"/>
</dbReference>
<dbReference type="STRING" id="1913578.LPB140_04945"/>
<comment type="function">
    <text evidence="10">Catalyzes the first step in hexosamine metabolism, converting fructose-6P into glucosamine-6P using glutamine as a nitrogen source.</text>
</comment>
<dbReference type="InterPro" id="IPR035466">
    <property type="entry name" value="GlmS/AgaS_SIS"/>
</dbReference>
<evidence type="ECO:0000256" key="5">
    <source>
        <dbReference type="ARBA" id="ARBA00022490"/>
    </source>
</evidence>
<dbReference type="EMBL" id="CP018154">
    <property type="protein sequence ID" value="APG62256.1"/>
    <property type="molecule type" value="Genomic_DNA"/>
</dbReference>
<proteinExistence type="inferred from homology"/>
<protein>
    <recommendedName>
        <fullName evidence="4 10">Glutamine--fructose-6-phosphate aminotransferase [isomerizing]</fullName>
        <ecNumber evidence="3 10">2.6.1.16</ecNumber>
    </recommendedName>
    <alternativeName>
        <fullName evidence="10">D-fructose-6-phosphate amidotransferase</fullName>
    </alternativeName>
    <alternativeName>
        <fullName evidence="10">GFAT</fullName>
    </alternativeName>
    <alternativeName>
        <fullName evidence="10">Glucosamine-6-phosphate synthase</fullName>
    </alternativeName>
    <alternativeName>
        <fullName evidence="10">Hexosephosphate aminotransferase</fullName>
    </alternativeName>
    <alternativeName>
        <fullName evidence="10">L-glutamine--D-fructose-6-phosphate amidotransferase</fullName>
    </alternativeName>
</protein>
<keyword evidence="14" id="KW-1185">Reference proteome</keyword>
<dbReference type="OrthoDB" id="9761808at2"/>
<dbReference type="GO" id="GO:0005975">
    <property type="term" value="P:carbohydrate metabolic process"/>
    <property type="evidence" value="ECO:0007669"/>
    <property type="project" value="UniProtKB-UniRule"/>
</dbReference>
<dbReference type="GO" id="GO:0006487">
    <property type="term" value="P:protein N-linked glycosylation"/>
    <property type="evidence" value="ECO:0007669"/>
    <property type="project" value="TreeGrafter"/>
</dbReference>
<dbReference type="PANTHER" id="PTHR10937:SF0">
    <property type="entry name" value="GLUTAMINE--FRUCTOSE-6-PHOSPHATE TRANSAMINASE (ISOMERIZING)"/>
    <property type="match status" value="1"/>
</dbReference>
<sequence length="607" mass="65115">MCGIIGIVGKEAVSDRLVDGLKRMEYRGYDSAGVCTVQDGQLIRRRAEGKLKNLVEVLKQDDAAGNVGIAHTRWATHGAPTTNNAHPHATGELALVHNGIIENFKPLREGLAARGRSFESETDTEVVAHLVSEQVEAGLSPQDAVKAVLPTLRGAFALAIAFRSHPDMLIGARLGSPLVVGYGDGETYLGSDALALAPLTQKIAYLEEGDWVIITRDGAQIFDENNNAVTREITTSGVSAATIEKGNYRHFMQKEIFEQPTVVAQTLRSYIRPLEQQVALPQMDFDLSSISRVTIVACGTSFYAGMVAKYWFETFARVPVDLDFASEFRYRDPVLEDGGLALFISQSGETADTLAALRHAKSEGQKIAVVVNVPTSSMAREADLLLPTHAGPEIGVASTKAFSCQLAVLAALAAHLAVVKGKMTRDEERDIVEHLTETPAALNAALAHDKDIEAMAHLIAPARDVLYLGRGPDYPLALEGALKLKEISYIHAEGYASGEMKHGPIALIDEAVPVIVLAPSGPLFEKTVSNMQEVRARGGKIVLISDAEGLAEAGEGCMATIEMPKVHPLIAPLVYAVPVQLLAYHVACAKGTDVDQPRNLAKSVTVE</sequence>
<dbReference type="SUPFAM" id="SSF53697">
    <property type="entry name" value="SIS domain"/>
    <property type="match status" value="1"/>
</dbReference>
<dbReference type="PROSITE" id="PS51278">
    <property type="entry name" value="GATASE_TYPE_2"/>
    <property type="match status" value="1"/>
</dbReference>
<evidence type="ECO:0000256" key="6">
    <source>
        <dbReference type="ARBA" id="ARBA00022576"/>
    </source>
</evidence>
<dbReference type="CDD" id="cd05008">
    <property type="entry name" value="SIS_GlmS_GlmD_1"/>
    <property type="match status" value="1"/>
</dbReference>
<dbReference type="NCBIfam" id="TIGR01135">
    <property type="entry name" value="glmS"/>
    <property type="match status" value="1"/>
</dbReference>
<keyword evidence="8" id="KW-0677">Repeat</keyword>
<dbReference type="KEGG" id="sphl:LPB140_04945"/>
<evidence type="ECO:0000256" key="7">
    <source>
        <dbReference type="ARBA" id="ARBA00022679"/>
    </source>
</evidence>
<dbReference type="InterPro" id="IPR029055">
    <property type="entry name" value="Ntn_hydrolases_N"/>
</dbReference>
<dbReference type="InterPro" id="IPR047084">
    <property type="entry name" value="GFAT_N"/>
</dbReference>
<dbReference type="Gene3D" id="3.40.50.10490">
    <property type="entry name" value="Glucose-6-phosphate isomerase like protein, domain 1"/>
    <property type="match status" value="2"/>
</dbReference>
<comment type="subunit">
    <text evidence="10">Homodimer.</text>
</comment>
<dbReference type="SUPFAM" id="SSF56235">
    <property type="entry name" value="N-terminal nucleophile aminohydrolases (Ntn hydrolases)"/>
    <property type="match status" value="1"/>
</dbReference>
<evidence type="ECO:0000256" key="1">
    <source>
        <dbReference type="ARBA" id="ARBA00001031"/>
    </source>
</evidence>
<dbReference type="EC" id="2.6.1.16" evidence="3 10"/>
<dbReference type="HAMAP" id="MF_00164">
    <property type="entry name" value="GlmS"/>
    <property type="match status" value="1"/>
</dbReference>
<evidence type="ECO:0000256" key="4">
    <source>
        <dbReference type="ARBA" id="ARBA00016090"/>
    </source>
</evidence>
<dbReference type="InterPro" id="IPR046348">
    <property type="entry name" value="SIS_dom_sf"/>
</dbReference>
<dbReference type="AlphaFoldDB" id="A0A1L3JAV4"/>
<dbReference type="InterPro" id="IPR035490">
    <property type="entry name" value="GlmS/FrlB_SIS"/>
</dbReference>
<name>A0A1L3JAV4_9SPHN</name>
<dbReference type="InterPro" id="IPR001347">
    <property type="entry name" value="SIS_dom"/>
</dbReference>
<keyword evidence="6 10" id="KW-0032">Aminotransferase</keyword>
<evidence type="ECO:0000313" key="13">
    <source>
        <dbReference type="EMBL" id="APG62256.1"/>
    </source>
</evidence>
<gene>
    <name evidence="10" type="primary">glmS</name>
    <name evidence="13" type="ORF">LPB140_04945</name>
</gene>
<keyword evidence="9" id="KW-0315">Glutamine amidotransferase</keyword>
<reference evidence="13 14" key="1">
    <citation type="submission" date="2016-11" db="EMBL/GenBank/DDBJ databases">
        <title>Sphingorhabdus sp. LPB0140, isolated from marine environment.</title>
        <authorList>
            <person name="Kim E."/>
            <person name="Yi H."/>
        </authorList>
    </citation>
    <scope>NUCLEOTIDE SEQUENCE [LARGE SCALE GENOMIC DNA]</scope>
    <source>
        <strain evidence="13 14">LPB0140</strain>
    </source>
</reference>
<dbReference type="InterPro" id="IPR017932">
    <property type="entry name" value="GATase_2_dom"/>
</dbReference>
<dbReference type="GO" id="GO:0005829">
    <property type="term" value="C:cytosol"/>
    <property type="evidence" value="ECO:0007669"/>
    <property type="project" value="TreeGrafter"/>
</dbReference>
<evidence type="ECO:0000259" key="11">
    <source>
        <dbReference type="PROSITE" id="PS51278"/>
    </source>
</evidence>
<feature type="domain" description="SIS" evidence="12">
    <location>
        <begin position="283"/>
        <end position="422"/>
    </location>
</feature>
<dbReference type="Pfam" id="PF13522">
    <property type="entry name" value="GATase_6"/>
    <property type="match status" value="1"/>
</dbReference>
<evidence type="ECO:0000313" key="14">
    <source>
        <dbReference type="Proteomes" id="UP000242561"/>
    </source>
</evidence>
<dbReference type="GO" id="GO:0004360">
    <property type="term" value="F:glutamine-fructose-6-phosphate transaminase (isomerizing) activity"/>
    <property type="evidence" value="ECO:0007669"/>
    <property type="project" value="UniProtKB-UniRule"/>
</dbReference>
<dbReference type="RefSeq" id="WP_072558907.1">
    <property type="nucleotide sequence ID" value="NZ_CP018154.1"/>
</dbReference>
<organism evidence="13 14">
    <name type="scientific">Sphingorhabdus lutea</name>
    <dbReference type="NCBI Taxonomy" id="1913578"/>
    <lineage>
        <taxon>Bacteria</taxon>
        <taxon>Pseudomonadati</taxon>
        <taxon>Pseudomonadota</taxon>
        <taxon>Alphaproteobacteria</taxon>
        <taxon>Sphingomonadales</taxon>
        <taxon>Sphingomonadaceae</taxon>
        <taxon>Sphingorhabdus</taxon>
    </lineage>
</organism>
<feature type="active site" description="Nucleophile; for GATase activity" evidence="10">
    <location>
        <position position="2"/>
    </location>
</feature>
<dbReference type="GO" id="GO:0046349">
    <property type="term" value="P:amino sugar biosynthetic process"/>
    <property type="evidence" value="ECO:0007669"/>
    <property type="project" value="UniProtKB-ARBA"/>
</dbReference>
<feature type="active site" description="For Fru-6P isomerization activity" evidence="10">
    <location>
        <position position="602"/>
    </location>
</feature>
<dbReference type="Proteomes" id="UP000242561">
    <property type="component" value="Chromosome"/>
</dbReference>
<dbReference type="GO" id="GO:0006002">
    <property type="term" value="P:fructose 6-phosphate metabolic process"/>
    <property type="evidence" value="ECO:0007669"/>
    <property type="project" value="TreeGrafter"/>
</dbReference>
<dbReference type="CDD" id="cd05009">
    <property type="entry name" value="SIS_GlmS_GlmD_2"/>
    <property type="match status" value="1"/>
</dbReference>
<keyword evidence="7 10" id="KW-0808">Transferase</keyword>
<feature type="domain" description="SIS" evidence="12">
    <location>
        <begin position="455"/>
        <end position="597"/>
    </location>
</feature>
<dbReference type="CDD" id="cd00714">
    <property type="entry name" value="GFAT"/>
    <property type="match status" value="1"/>
</dbReference>
<dbReference type="PANTHER" id="PTHR10937">
    <property type="entry name" value="GLUCOSAMINE--FRUCTOSE-6-PHOSPHATE AMINOTRANSFERASE, ISOMERIZING"/>
    <property type="match status" value="1"/>
</dbReference>
<dbReference type="InterPro" id="IPR005855">
    <property type="entry name" value="GFAT"/>
</dbReference>
<feature type="domain" description="Glutamine amidotransferase type-2" evidence="11">
    <location>
        <begin position="2"/>
        <end position="217"/>
    </location>
</feature>
<feature type="initiator methionine" description="Removed" evidence="10">
    <location>
        <position position="1"/>
    </location>
</feature>
<evidence type="ECO:0000256" key="10">
    <source>
        <dbReference type="HAMAP-Rule" id="MF_00164"/>
    </source>
</evidence>
<dbReference type="Pfam" id="PF01380">
    <property type="entry name" value="SIS"/>
    <property type="match status" value="2"/>
</dbReference>
<dbReference type="FunFam" id="3.40.50.10490:FF:000002">
    <property type="entry name" value="Glutamine--fructose-6-phosphate aminotransferase [isomerizing]"/>
    <property type="match status" value="1"/>
</dbReference>
<accession>A0A1L3JAV4</accession>
<comment type="subcellular location">
    <subcellularLocation>
        <location evidence="2 10">Cytoplasm</location>
    </subcellularLocation>
</comment>
<dbReference type="NCBIfam" id="NF001484">
    <property type="entry name" value="PRK00331.1"/>
    <property type="match status" value="1"/>
</dbReference>
<evidence type="ECO:0000256" key="3">
    <source>
        <dbReference type="ARBA" id="ARBA00012916"/>
    </source>
</evidence>
<dbReference type="FunFam" id="3.60.20.10:FF:000006">
    <property type="entry name" value="Glutamine--fructose-6-phosphate aminotransferase [isomerizing]"/>
    <property type="match status" value="1"/>
</dbReference>
<evidence type="ECO:0000256" key="8">
    <source>
        <dbReference type="ARBA" id="ARBA00022737"/>
    </source>
</evidence>
<dbReference type="Gene3D" id="3.60.20.10">
    <property type="entry name" value="Glutamine Phosphoribosylpyrophosphate, subunit 1, domain 1"/>
    <property type="match status" value="1"/>
</dbReference>
<dbReference type="GO" id="GO:0097367">
    <property type="term" value="F:carbohydrate derivative binding"/>
    <property type="evidence" value="ECO:0007669"/>
    <property type="project" value="InterPro"/>
</dbReference>
<evidence type="ECO:0000256" key="9">
    <source>
        <dbReference type="ARBA" id="ARBA00022962"/>
    </source>
</evidence>
<evidence type="ECO:0000256" key="2">
    <source>
        <dbReference type="ARBA" id="ARBA00004496"/>
    </source>
</evidence>
<comment type="catalytic activity">
    <reaction evidence="1 10">
        <text>D-fructose 6-phosphate + L-glutamine = D-glucosamine 6-phosphate + L-glutamate</text>
        <dbReference type="Rhea" id="RHEA:13237"/>
        <dbReference type="ChEBI" id="CHEBI:29985"/>
        <dbReference type="ChEBI" id="CHEBI:58359"/>
        <dbReference type="ChEBI" id="CHEBI:58725"/>
        <dbReference type="ChEBI" id="CHEBI:61527"/>
        <dbReference type="EC" id="2.6.1.16"/>
    </reaction>
</comment>
<keyword evidence="5 10" id="KW-0963">Cytoplasm</keyword>
<dbReference type="PROSITE" id="PS51464">
    <property type="entry name" value="SIS"/>
    <property type="match status" value="2"/>
</dbReference>